<evidence type="ECO:0000259" key="8">
    <source>
        <dbReference type="Pfam" id="PF21082"/>
    </source>
</evidence>
<accession>A0ABX9UV67</accession>
<dbReference type="Pfam" id="PF21082">
    <property type="entry name" value="MS_channel_3rd"/>
    <property type="match status" value="1"/>
</dbReference>
<evidence type="ECO:0000256" key="1">
    <source>
        <dbReference type="ARBA" id="ARBA00004127"/>
    </source>
</evidence>
<dbReference type="GeneID" id="84611276"/>
<dbReference type="PANTHER" id="PTHR30414">
    <property type="entry name" value="MINICONDUCTANCE MECHANOSENSITIVE CHANNEL YBDG"/>
    <property type="match status" value="1"/>
</dbReference>
<feature type="transmembrane region" description="Helical" evidence="6">
    <location>
        <begin position="162"/>
        <end position="178"/>
    </location>
</feature>
<dbReference type="InterPro" id="IPR030192">
    <property type="entry name" value="YbdG"/>
</dbReference>
<evidence type="ECO:0000256" key="3">
    <source>
        <dbReference type="ARBA" id="ARBA00022692"/>
    </source>
</evidence>
<dbReference type="Pfam" id="PF00924">
    <property type="entry name" value="MS_channel_2nd"/>
    <property type="match status" value="1"/>
</dbReference>
<keyword evidence="4 6" id="KW-1133">Transmembrane helix</keyword>
<protein>
    <submittedName>
        <fullName evidence="9">Mechanosensitive ion channel family protein</fullName>
    </submittedName>
</protein>
<dbReference type="EMBL" id="RFFL01000022">
    <property type="protein sequence ID" value="RMH97207.1"/>
    <property type="molecule type" value="Genomic_DNA"/>
</dbReference>
<sequence length="429" mass="48215">MTDEFAGWLDWLRAHPELQTLVACAALIFAAWLSNWIVKRILVRGLYGLLRHARDAELQDFGIIKRLSNIVPALVLSVGINAVPGLPEAAVTVVRNVCGGFIVLTIALALGAVMDIINLLYQRRSDAHLHPIKGYLQVVKIVLYAIATILIIATLIDRSPLILLSGLGAMAAVLMLIFQDTLLSLVASVQITSNDLIRVGDWIEMPQLNADGDVIDIALHTVKVQNWDKTITSIPTKRFISDSFKNWRGMQESGGRRIKRSLFLDQQSVHFLSEEECKHLHRFSLLEDYLAEKQRDIDTWNTRLAERGQEPVNTRRITNIGTFRAYVERYVRSHPGIHQNMTFIVRQMAPTADGLPLEIYCFTNTVSWVPYEAIQSDIFDHLLSILPEFGLRVFQHPSGADMRGWSESLMQRGAPALQQPEAHPAEVTS</sequence>
<comment type="similarity">
    <text evidence="2">Belongs to the MscS (TC 1.A.23) family.</text>
</comment>
<dbReference type="Proteomes" id="UP000269134">
    <property type="component" value="Unassembled WGS sequence"/>
</dbReference>
<feature type="transmembrane region" description="Helical" evidence="6">
    <location>
        <begin position="20"/>
        <end position="38"/>
    </location>
</feature>
<dbReference type="InterPro" id="IPR010920">
    <property type="entry name" value="LSM_dom_sf"/>
</dbReference>
<feature type="transmembrane region" description="Helical" evidence="6">
    <location>
        <begin position="138"/>
        <end position="156"/>
    </location>
</feature>
<evidence type="ECO:0000313" key="9">
    <source>
        <dbReference type="EMBL" id="RMH97207.1"/>
    </source>
</evidence>
<evidence type="ECO:0000259" key="7">
    <source>
        <dbReference type="Pfam" id="PF00924"/>
    </source>
</evidence>
<organism evidence="9 10">
    <name type="scientific">Stutzerimonas nitrititolerans</name>
    <dbReference type="NCBI Taxonomy" id="2482751"/>
    <lineage>
        <taxon>Bacteria</taxon>
        <taxon>Pseudomonadati</taxon>
        <taxon>Pseudomonadota</taxon>
        <taxon>Gammaproteobacteria</taxon>
        <taxon>Pseudomonadales</taxon>
        <taxon>Pseudomonadaceae</taxon>
        <taxon>Stutzerimonas</taxon>
    </lineage>
</organism>
<keyword evidence="5 6" id="KW-0472">Membrane</keyword>
<dbReference type="RefSeq" id="WP_122079070.1">
    <property type="nucleotide sequence ID" value="NZ_RFFL01000022.1"/>
</dbReference>
<dbReference type="InterPro" id="IPR049278">
    <property type="entry name" value="MS_channel_C"/>
</dbReference>
<dbReference type="Gene3D" id="2.30.30.60">
    <property type="match status" value="1"/>
</dbReference>
<keyword evidence="3 6" id="KW-0812">Transmembrane</keyword>
<dbReference type="InterPro" id="IPR023408">
    <property type="entry name" value="MscS_beta-dom_sf"/>
</dbReference>
<name>A0ABX9UV67_9GAMM</name>
<dbReference type="InterPro" id="IPR006685">
    <property type="entry name" value="MscS_channel_2nd"/>
</dbReference>
<proteinExistence type="inferred from homology"/>
<evidence type="ECO:0000256" key="6">
    <source>
        <dbReference type="SAM" id="Phobius"/>
    </source>
</evidence>
<dbReference type="SUPFAM" id="SSF50182">
    <property type="entry name" value="Sm-like ribonucleoproteins"/>
    <property type="match status" value="1"/>
</dbReference>
<gene>
    <name evidence="9" type="ORF">EA795_19785</name>
</gene>
<evidence type="ECO:0000313" key="10">
    <source>
        <dbReference type="Proteomes" id="UP000269134"/>
    </source>
</evidence>
<evidence type="ECO:0000256" key="5">
    <source>
        <dbReference type="ARBA" id="ARBA00023136"/>
    </source>
</evidence>
<feature type="transmembrane region" description="Helical" evidence="6">
    <location>
        <begin position="93"/>
        <end position="117"/>
    </location>
</feature>
<dbReference type="PANTHER" id="PTHR30414:SF0">
    <property type="entry name" value="MINICONDUCTANCE MECHANOSENSITIVE CHANNEL YBDG"/>
    <property type="match status" value="1"/>
</dbReference>
<comment type="subcellular location">
    <subcellularLocation>
        <location evidence="1">Endomembrane system</location>
        <topology evidence="1">Multi-pass membrane protein</topology>
    </subcellularLocation>
</comment>
<evidence type="ECO:0000256" key="4">
    <source>
        <dbReference type="ARBA" id="ARBA00022989"/>
    </source>
</evidence>
<feature type="domain" description="Mechanosensitive ion channel MscS C-terminal" evidence="8">
    <location>
        <begin position="331"/>
        <end position="391"/>
    </location>
</feature>
<reference evidence="9 10" key="1">
    <citation type="submission" date="2018-10" db="EMBL/GenBank/DDBJ databases">
        <title>Pseudomonas sp. GL14 genome.</title>
        <authorList>
            <person name="Peng J."/>
            <person name="Liu Z.-P."/>
        </authorList>
    </citation>
    <scope>NUCLEOTIDE SEQUENCE [LARGE SCALE GENOMIC DNA]</scope>
    <source>
        <strain evidence="9 10">GL14</strain>
    </source>
</reference>
<feature type="domain" description="Mechanosensitive ion channel MscS" evidence="7">
    <location>
        <begin position="180"/>
        <end position="248"/>
    </location>
</feature>
<keyword evidence="10" id="KW-1185">Reference proteome</keyword>
<comment type="caution">
    <text evidence="9">The sequence shown here is derived from an EMBL/GenBank/DDBJ whole genome shotgun (WGS) entry which is preliminary data.</text>
</comment>
<evidence type="ECO:0000256" key="2">
    <source>
        <dbReference type="ARBA" id="ARBA00008017"/>
    </source>
</evidence>